<proteinExistence type="predicted"/>
<protein>
    <submittedName>
        <fullName evidence="1">Uncharacterized protein</fullName>
    </submittedName>
</protein>
<comment type="caution">
    <text evidence="1">The sequence shown here is derived from an EMBL/GenBank/DDBJ whole genome shotgun (WGS) entry which is preliminary data.</text>
</comment>
<dbReference type="Proteomes" id="UP000253999">
    <property type="component" value="Unassembled WGS sequence"/>
</dbReference>
<sequence length="227" mass="25685">MSNYGVQIGNLSTQEMPCLFLSTIFDINLVTAKNGYKSISSVEMYSKLNKFINDNQRSLVFLKFNGSQYIDKNYGIEVQGMNFELDARSGIDKFLQFKGSPFFNFKLYFYHPLKTMVETGYGISIRNSNNEIIYIQGSNGEFSYAEDFKIGDVGKNRLYLSSSYALAGNIRKFYASDAQGGLVRAEMMTGNTEPSYYQLDTPILSIKAPSIADEETVKKRGTYIVLR</sequence>
<name>A0A369Z3H7_HAEPH</name>
<accession>A0A369Z3H7</accession>
<dbReference type="AlphaFoldDB" id="A0A369Z3H7"/>
<organism evidence="1 2">
    <name type="scientific">Haemophilus parahaemolyticus</name>
    <dbReference type="NCBI Taxonomy" id="735"/>
    <lineage>
        <taxon>Bacteria</taxon>
        <taxon>Pseudomonadati</taxon>
        <taxon>Pseudomonadota</taxon>
        <taxon>Gammaproteobacteria</taxon>
        <taxon>Pasteurellales</taxon>
        <taxon>Pasteurellaceae</taxon>
        <taxon>Haemophilus</taxon>
    </lineage>
</organism>
<dbReference type="EMBL" id="QEQD01000020">
    <property type="protein sequence ID" value="RDE99476.1"/>
    <property type="molecule type" value="Genomic_DNA"/>
</dbReference>
<gene>
    <name evidence="1" type="ORF">DPV98_10880</name>
</gene>
<dbReference type="RefSeq" id="WP_111313755.1">
    <property type="nucleotide sequence ID" value="NZ_QEQD01000020.1"/>
</dbReference>
<reference evidence="1 2" key="1">
    <citation type="submission" date="2018-05" db="EMBL/GenBank/DDBJ databases">
        <title>Draft Genome Sequences for a Diverse set of 7 Haemophilus Species.</title>
        <authorList>
            <person name="Nichols M."/>
            <person name="Topaz N."/>
            <person name="Wang X."/>
            <person name="Wang X."/>
            <person name="Boxrud D."/>
        </authorList>
    </citation>
    <scope>NUCLEOTIDE SEQUENCE [LARGE SCALE GENOMIC DNA]</scope>
    <source>
        <strain evidence="1 2">C2010039593</strain>
    </source>
</reference>
<evidence type="ECO:0000313" key="1">
    <source>
        <dbReference type="EMBL" id="RDE99476.1"/>
    </source>
</evidence>
<evidence type="ECO:0000313" key="2">
    <source>
        <dbReference type="Proteomes" id="UP000253999"/>
    </source>
</evidence>